<dbReference type="Proteomes" id="UP000216442">
    <property type="component" value="Unassembled WGS sequence"/>
</dbReference>
<protein>
    <submittedName>
        <fullName evidence="1">Uncharacterized protein</fullName>
    </submittedName>
</protein>
<reference evidence="1 2" key="1">
    <citation type="submission" date="2017-08" db="EMBL/GenBank/DDBJ databases">
        <title>Mesorhizobium wenxinae sp. nov., a novel rhizobial species isolated from root nodules of chickpea (Cicer arietinum L.).</title>
        <authorList>
            <person name="Zhang J."/>
        </authorList>
    </citation>
    <scope>NUCLEOTIDE SEQUENCE [LARGE SCALE GENOMIC DNA]</scope>
    <source>
        <strain evidence="1 2">SDW018</strain>
    </source>
</reference>
<name>A0A271LQT2_9HYPH</name>
<organism evidence="1 2">
    <name type="scientific">Mesorhizobium temperatum</name>
    <dbReference type="NCBI Taxonomy" id="241416"/>
    <lineage>
        <taxon>Bacteria</taxon>
        <taxon>Pseudomonadati</taxon>
        <taxon>Pseudomonadota</taxon>
        <taxon>Alphaproteobacteria</taxon>
        <taxon>Hyphomicrobiales</taxon>
        <taxon>Phyllobacteriaceae</taxon>
        <taxon>Mesorhizobium</taxon>
    </lineage>
</organism>
<sequence length="163" mass="16239">MTSFVGANITKTYTAADLTGAESGKAPRLGDTYESYDGKVYRFVKYNSGAGAIAAVANNVVGFYAPGGVSAGQSNEVTSDVSDTAANGAGVLAAAPGTGEYGWIQVKGVATLNTALVSGADGNALILSATTDGTLKVAAAVTDTVCAYAIDASAKIVMCAFPY</sequence>
<comment type="caution">
    <text evidence="1">The sequence shown here is derived from an EMBL/GenBank/DDBJ whole genome shotgun (WGS) entry which is preliminary data.</text>
</comment>
<keyword evidence="2" id="KW-1185">Reference proteome</keyword>
<dbReference type="OrthoDB" id="8099737at2"/>
<accession>A0A271LQT2</accession>
<proteinExistence type="predicted"/>
<gene>
    <name evidence="1" type="ORF">CIT26_07895</name>
</gene>
<evidence type="ECO:0000313" key="1">
    <source>
        <dbReference type="EMBL" id="PAQ10511.1"/>
    </source>
</evidence>
<dbReference type="EMBL" id="NPKJ01000027">
    <property type="protein sequence ID" value="PAQ10511.1"/>
    <property type="molecule type" value="Genomic_DNA"/>
</dbReference>
<evidence type="ECO:0000313" key="2">
    <source>
        <dbReference type="Proteomes" id="UP000216442"/>
    </source>
</evidence>
<dbReference type="RefSeq" id="WP_095492068.1">
    <property type="nucleotide sequence ID" value="NZ_NPKJ01000027.1"/>
</dbReference>
<dbReference type="AlphaFoldDB" id="A0A271LQT2"/>